<keyword evidence="7" id="KW-0862">Zinc</keyword>
<feature type="domain" description="Helicase ATP-binding" evidence="13">
    <location>
        <begin position="211"/>
        <end position="378"/>
    </location>
</feature>
<accession>A0A381UHE5</accession>
<proteinExistence type="inferred from homology"/>
<dbReference type="PANTHER" id="PTHR30580:SF0">
    <property type="entry name" value="PRIMOSOMAL PROTEIN N"/>
    <property type="match status" value="1"/>
</dbReference>
<dbReference type="CDD" id="cd17929">
    <property type="entry name" value="DEXHc_priA"/>
    <property type="match status" value="1"/>
</dbReference>
<evidence type="ECO:0000256" key="10">
    <source>
        <dbReference type="ARBA" id="ARBA00023235"/>
    </source>
</evidence>
<dbReference type="GO" id="GO:0006302">
    <property type="term" value="P:double-strand break repair"/>
    <property type="evidence" value="ECO:0007669"/>
    <property type="project" value="InterPro"/>
</dbReference>
<dbReference type="Pfam" id="PF00271">
    <property type="entry name" value="Helicase_C"/>
    <property type="match status" value="1"/>
</dbReference>
<comment type="catalytic activity">
    <reaction evidence="12">
        <text>ATP + H2O = ADP + phosphate + H(+)</text>
        <dbReference type="Rhea" id="RHEA:13065"/>
        <dbReference type="ChEBI" id="CHEBI:15377"/>
        <dbReference type="ChEBI" id="CHEBI:15378"/>
        <dbReference type="ChEBI" id="CHEBI:30616"/>
        <dbReference type="ChEBI" id="CHEBI:43474"/>
        <dbReference type="ChEBI" id="CHEBI:456216"/>
        <dbReference type="EC" id="5.6.2.4"/>
    </reaction>
</comment>
<reference evidence="15" key="1">
    <citation type="submission" date="2018-05" db="EMBL/GenBank/DDBJ databases">
        <authorList>
            <person name="Lanie J.A."/>
            <person name="Ng W.-L."/>
            <person name="Kazmierczak K.M."/>
            <person name="Andrzejewski T.M."/>
            <person name="Davidsen T.M."/>
            <person name="Wayne K.J."/>
            <person name="Tettelin H."/>
            <person name="Glass J.I."/>
            <person name="Rusch D."/>
            <person name="Podicherti R."/>
            <person name="Tsui H.-C.T."/>
            <person name="Winkler M.E."/>
        </authorList>
    </citation>
    <scope>NUCLEOTIDE SEQUENCE</scope>
</reference>
<keyword evidence="2" id="KW-0235">DNA replication</keyword>
<evidence type="ECO:0000256" key="5">
    <source>
        <dbReference type="ARBA" id="ARBA00022801"/>
    </source>
</evidence>
<dbReference type="InterPro" id="IPR041236">
    <property type="entry name" value="PriA_C"/>
</dbReference>
<dbReference type="InterPro" id="IPR005259">
    <property type="entry name" value="PriA"/>
</dbReference>
<dbReference type="InterPro" id="IPR011545">
    <property type="entry name" value="DEAD/DEAH_box_helicase_dom"/>
</dbReference>
<dbReference type="Pfam" id="PF18074">
    <property type="entry name" value="PriA_C"/>
    <property type="match status" value="1"/>
</dbReference>
<dbReference type="InterPro" id="IPR042115">
    <property type="entry name" value="PriA_3primeBD_sf"/>
</dbReference>
<dbReference type="GO" id="GO:0016787">
    <property type="term" value="F:hydrolase activity"/>
    <property type="evidence" value="ECO:0007669"/>
    <property type="project" value="UniProtKB-KW"/>
</dbReference>
<dbReference type="GO" id="GO:0005524">
    <property type="term" value="F:ATP binding"/>
    <property type="evidence" value="ECO:0007669"/>
    <property type="project" value="UniProtKB-KW"/>
</dbReference>
<evidence type="ECO:0000256" key="9">
    <source>
        <dbReference type="ARBA" id="ARBA00023125"/>
    </source>
</evidence>
<evidence type="ECO:0000256" key="1">
    <source>
        <dbReference type="ARBA" id="ARBA00022515"/>
    </source>
</evidence>
<dbReference type="PROSITE" id="PS51192">
    <property type="entry name" value="HELICASE_ATP_BIND_1"/>
    <property type="match status" value="1"/>
</dbReference>
<feature type="domain" description="Helicase C-terminal" evidence="14">
    <location>
        <begin position="478"/>
        <end position="635"/>
    </location>
</feature>
<sequence length="741" mass="83221">MFVDIAFPISSYNIFTYSVPQKLRNQIDIGSRVTAPLGKRKTNGIIVGFPKKPIFTGTIKNIESLVDSHPVLDKTLWKLIRWMSTYYFTPIGQVAKTVLPAQLSMKYSPKIIWNAEVLRDLELDNLLSSSPAQRNVVSFLNKKNTSVPVTALKHLTSNPMNICRALEKKGYIRLTSVESIPDITGFTFDPIEKNISYSESQQAVLDELIPKIKGQKFVSSLLHGVTGSGKTEIYIEAVKECIDMKMSAIVLLPEISLTPQIAGRFSAVFGNKVALWHSKMTSGIRVWTWRKICGGECSVVIGARSAVFTPVKNLGLIIVDEEQESAYKQESPAPRYHARDVALMRGKLYNAVVLLASATPSLESYYNKVLRKHESLSLPDRFGGAYYPQVHLVDMKQEKDETGKKDQLISSLLLRKIHERLAADEQVILLQNRRGYAPVMRCLDCGDIMECQHCKLPLTYHKKGVRLECHCCKFIKPKIPDQCPECQSTELSLFGIGTQKVEEFLEHSLPEANISRIDTDTVKGGRSLTSQLKKFAKKDIDILIGTQMIAKGLDFEDVTLVGVINADTGLYLPDFRSGERVFQLIYQAAGRAGRHKKPGEVVIQSYQPGNPVIKCASNLDLKKYYNIALSERKTLNYSPFSWMCRVEFSGKSISKLDLVSQETKKRLTPAYSGLKILGPASCYRGKIGNRYRQQLILKSSKEKDPNGNKLHQYLKINFSQKKLGRTSPVRILMDINPVSML</sequence>
<evidence type="ECO:0000259" key="14">
    <source>
        <dbReference type="PROSITE" id="PS51194"/>
    </source>
</evidence>
<dbReference type="Gene3D" id="3.40.1440.60">
    <property type="entry name" value="PriA, 3(prime) DNA-binding domain"/>
    <property type="match status" value="1"/>
</dbReference>
<dbReference type="PANTHER" id="PTHR30580">
    <property type="entry name" value="PRIMOSOMAL PROTEIN N"/>
    <property type="match status" value="1"/>
</dbReference>
<dbReference type="PROSITE" id="PS51194">
    <property type="entry name" value="HELICASE_CTER"/>
    <property type="match status" value="1"/>
</dbReference>
<keyword evidence="4" id="KW-0547">Nucleotide-binding</keyword>
<dbReference type="SUPFAM" id="SSF52540">
    <property type="entry name" value="P-loop containing nucleoside triphosphate hydrolases"/>
    <property type="match status" value="1"/>
</dbReference>
<dbReference type="InterPro" id="IPR041222">
    <property type="entry name" value="PriA_3primeBD"/>
</dbReference>
<protein>
    <recommendedName>
        <fullName evidence="11">DNA 3'-5' helicase</fullName>
        <ecNumber evidence="11">5.6.2.4</ecNumber>
    </recommendedName>
</protein>
<dbReference type="Gene3D" id="3.40.50.300">
    <property type="entry name" value="P-loop containing nucleotide triphosphate hydrolases"/>
    <property type="match status" value="2"/>
</dbReference>
<dbReference type="SMART" id="SM00487">
    <property type="entry name" value="DEXDc"/>
    <property type="match status" value="1"/>
</dbReference>
<dbReference type="InterPro" id="IPR014001">
    <property type="entry name" value="Helicase_ATP-bd"/>
</dbReference>
<evidence type="ECO:0000313" key="15">
    <source>
        <dbReference type="EMBL" id="SVA26777.1"/>
    </source>
</evidence>
<evidence type="ECO:0000256" key="4">
    <source>
        <dbReference type="ARBA" id="ARBA00022741"/>
    </source>
</evidence>
<keyword evidence="5" id="KW-0378">Hydrolase</keyword>
<dbReference type="FunFam" id="3.40.50.300:FF:000489">
    <property type="entry name" value="Primosome assembly protein PriA"/>
    <property type="match status" value="1"/>
</dbReference>
<keyword evidence="8" id="KW-0067">ATP-binding</keyword>
<dbReference type="GO" id="GO:0006269">
    <property type="term" value="P:DNA replication, synthesis of primer"/>
    <property type="evidence" value="ECO:0007669"/>
    <property type="project" value="UniProtKB-KW"/>
</dbReference>
<dbReference type="Pfam" id="PF17764">
    <property type="entry name" value="PriA_3primeBD"/>
    <property type="match status" value="1"/>
</dbReference>
<evidence type="ECO:0000256" key="3">
    <source>
        <dbReference type="ARBA" id="ARBA00022723"/>
    </source>
</evidence>
<gene>
    <name evidence="15" type="ORF">METZ01_LOCUS79631</name>
</gene>
<dbReference type="HAMAP" id="MF_00983">
    <property type="entry name" value="PriA"/>
    <property type="match status" value="1"/>
</dbReference>
<organism evidence="15">
    <name type="scientific">marine metagenome</name>
    <dbReference type="NCBI Taxonomy" id="408172"/>
    <lineage>
        <taxon>unclassified sequences</taxon>
        <taxon>metagenomes</taxon>
        <taxon>ecological metagenomes</taxon>
    </lineage>
</organism>
<dbReference type="GO" id="GO:1990077">
    <property type="term" value="C:primosome complex"/>
    <property type="evidence" value="ECO:0007669"/>
    <property type="project" value="UniProtKB-KW"/>
</dbReference>
<name>A0A381UHE5_9ZZZZ</name>
<dbReference type="FunFam" id="3.40.1440.60:FF:000001">
    <property type="entry name" value="Primosomal protein N"/>
    <property type="match status" value="1"/>
</dbReference>
<keyword evidence="6" id="KW-0347">Helicase</keyword>
<keyword evidence="3" id="KW-0479">Metal-binding</keyword>
<evidence type="ECO:0000256" key="8">
    <source>
        <dbReference type="ARBA" id="ARBA00022840"/>
    </source>
</evidence>
<dbReference type="CDD" id="cd18804">
    <property type="entry name" value="SF2_C_priA"/>
    <property type="match status" value="1"/>
</dbReference>
<evidence type="ECO:0000259" key="13">
    <source>
        <dbReference type="PROSITE" id="PS51192"/>
    </source>
</evidence>
<keyword evidence="10" id="KW-0413">Isomerase</keyword>
<dbReference type="SMART" id="SM00490">
    <property type="entry name" value="HELICc"/>
    <property type="match status" value="1"/>
</dbReference>
<dbReference type="GO" id="GO:0006310">
    <property type="term" value="P:DNA recombination"/>
    <property type="evidence" value="ECO:0007669"/>
    <property type="project" value="InterPro"/>
</dbReference>
<dbReference type="GO" id="GO:0003677">
    <property type="term" value="F:DNA binding"/>
    <property type="evidence" value="ECO:0007669"/>
    <property type="project" value="UniProtKB-KW"/>
</dbReference>
<dbReference type="AlphaFoldDB" id="A0A381UHE5"/>
<dbReference type="EC" id="5.6.2.4" evidence="11"/>
<dbReference type="EMBL" id="UINC01006312">
    <property type="protein sequence ID" value="SVA26777.1"/>
    <property type="molecule type" value="Genomic_DNA"/>
</dbReference>
<dbReference type="GO" id="GO:0046872">
    <property type="term" value="F:metal ion binding"/>
    <property type="evidence" value="ECO:0007669"/>
    <property type="project" value="UniProtKB-KW"/>
</dbReference>
<dbReference type="InterPro" id="IPR027417">
    <property type="entry name" value="P-loop_NTPase"/>
</dbReference>
<dbReference type="Pfam" id="PF00270">
    <property type="entry name" value="DEAD"/>
    <property type="match status" value="1"/>
</dbReference>
<dbReference type="GO" id="GO:0043138">
    <property type="term" value="F:3'-5' DNA helicase activity"/>
    <property type="evidence" value="ECO:0007669"/>
    <property type="project" value="UniProtKB-EC"/>
</dbReference>
<keyword evidence="9" id="KW-0238">DNA-binding</keyword>
<evidence type="ECO:0000256" key="2">
    <source>
        <dbReference type="ARBA" id="ARBA00022705"/>
    </source>
</evidence>
<evidence type="ECO:0000256" key="11">
    <source>
        <dbReference type="ARBA" id="ARBA00034808"/>
    </source>
</evidence>
<evidence type="ECO:0000256" key="6">
    <source>
        <dbReference type="ARBA" id="ARBA00022806"/>
    </source>
</evidence>
<keyword evidence="1" id="KW-0639">Primosome</keyword>
<evidence type="ECO:0000256" key="12">
    <source>
        <dbReference type="ARBA" id="ARBA00048988"/>
    </source>
</evidence>
<dbReference type="GO" id="GO:0006270">
    <property type="term" value="P:DNA replication initiation"/>
    <property type="evidence" value="ECO:0007669"/>
    <property type="project" value="TreeGrafter"/>
</dbReference>
<dbReference type="InterPro" id="IPR001650">
    <property type="entry name" value="Helicase_C-like"/>
</dbReference>
<evidence type="ECO:0000256" key="7">
    <source>
        <dbReference type="ARBA" id="ARBA00022833"/>
    </source>
</evidence>
<dbReference type="NCBIfam" id="TIGR00595">
    <property type="entry name" value="priA"/>
    <property type="match status" value="1"/>
</dbReference>